<proteinExistence type="predicted"/>
<dbReference type="SUPFAM" id="SSF55961">
    <property type="entry name" value="Bet v1-like"/>
    <property type="match status" value="1"/>
</dbReference>
<organism evidence="2 3">
    <name type="scientific">Quillaja saponaria</name>
    <name type="common">Soap bark tree</name>
    <dbReference type="NCBI Taxonomy" id="32244"/>
    <lineage>
        <taxon>Eukaryota</taxon>
        <taxon>Viridiplantae</taxon>
        <taxon>Streptophyta</taxon>
        <taxon>Embryophyta</taxon>
        <taxon>Tracheophyta</taxon>
        <taxon>Spermatophyta</taxon>
        <taxon>Magnoliopsida</taxon>
        <taxon>eudicotyledons</taxon>
        <taxon>Gunneridae</taxon>
        <taxon>Pentapetalae</taxon>
        <taxon>rosids</taxon>
        <taxon>fabids</taxon>
        <taxon>Fabales</taxon>
        <taxon>Quillajaceae</taxon>
        <taxon>Quillaja</taxon>
    </lineage>
</organism>
<keyword evidence="3" id="KW-1185">Reference proteome</keyword>
<feature type="domain" description="Coenzyme Q-binding protein COQ10 START" evidence="1">
    <location>
        <begin position="113"/>
        <end position="263"/>
    </location>
</feature>
<protein>
    <submittedName>
        <fullName evidence="2">Polyketide cyclase / dehydrase and lipid transport protein</fullName>
    </submittedName>
</protein>
<dbReference type="PANTHER" id="PTHR34060:SF1">
    <property type="entry name" value="POLYKETIDE CYCLASE _ DEHYDRASE AND LIPID TRANSPORT PROTEIN"/>
    <property type="match status" value="1"/>
</dbReference>
<comment type="caution">
    <text evidence="2">The sequence shown here is derived from an EMBL/GenBank/DDBJ whole genome shotgun (WGS) entry which is preliminary data.</text>
</comment>
<gene>
    <name evidence="2" type="ORF">O6P43_010944</name>
</gene>
<dbReference type="EMBL" id="JARAOO010000004">
    <property type="protein sequence ID" value="KAJ7973165.1"/>
    <property type="molecule type" value="Genomic_DNA"/>
</dbReference>
<evidence type="ECO:0000313" key="3">
    <source>
        <dbReference type="Proteomes" id="UP001163823"/>
    </source>
</evidence>
<dbReference type="Proteomes" id="UP001163823">
    <property type="component" value="Chromosome 4"/>
</dbReference>
<dbReference type="Pfam" id="PF03364">
    <property type="entry name" value="Polyketide_cyc"/>
    <property type="match status" value="1"/>
</dbReference>
<dbReference type="Gene3D" id="3.30.530.20">
    <property type="match status" value="1"/>
</dbReference>
<dbReference type="PANTHER" id="PTHR34060">
    <property type="entry name" value="POLYKETIDE CYCLASE / DEHYDRASE AND LIPID TRANSPORT PROTEIN"/>
    <property type="match status" value="1"/>
</dbReference>
<dbReference type="AlphaFoldDB" id="A0AAD7VF18"/>
<reference evidence="2" key="1">
    <citation type="journal article" date="2023" name="Science">
        <title>Elucidation of the pathway for biosynthesis of saponin adjuvants from the soapbark tree.</title>
        <authorList>
            <person name="Reed J."/>
            <person name="Orme A."/>
            <person name="El-Demerdash A."/>
            <person name="Owen C."/>
            <person name="Martin L.B.B."/>
            <person name="Misra R.C."/>
            <person name="Kikuchi S."/>
            <person name="Rejzek M."/>
            <person name="Martin A.C."/>
            <person name="Harkess A."/>
            <person name="Leebens-Mack J."/>
            <person name="Louveau T."/>
            <person name="Stephenson M.J."/>
            <person name="Osbourn A."/>
        </authorList>
    </citation>
    <scope>NUCLEOTIDE SEQUENCE</scope>
    <source>
        <strain evidence="2">S10</strain>
    </source>
</reference>
<dbReference type="InterPro" id="IPR023393">
    <property type="entry name" value="START-like_dom_sf"/>
</dbReference>
<dbReference type="CDD" id="cd08866">
    <property type="entry name" value="SRPBCC_11"/>
    <property type="match status" value="1"/>
</dbReference>
<dbReference type="InterPro" id="IPR005031">
    <property type="entry name" value="COQ10_START"/>
</dbReference>
<name>A0AAD7VF18_QUISA</name>
<evidence type="ECO:0000313" key="2">
    <source>
        <dbReference type="EMBL" id="KAJ7973165.1"/>
    </source>
</evidence>
<accession>A0AAD7VF18</accession>
<sequence>MRAFLVSSESYSTPLFFHSASSTSTSITNLSLLLLHPSKTTTYSLPHQPFSTTTLPKLWPPQIRPYLYCTSKSDSTLLDDEGGELQSIAEDGVYIAIKKLGNNSRRIRSKISIEAPLNVVWSILTDYEKLADFIPGLAVSKLLDKKDNYARLFQIGQQNLAFGLKFNAKGILDCYEKEMEILPVGKKRDIEFKMTEGDFQLFEGKWSIVQSSGGTCEEGDSSQTPETCTTLSYIVDVKPKLWLPVRLIEGRLCKEIKMNLASVRDEARKAIIKTVHAH</sequence>
<evidence type="ECO:0000259" key="1">
    <source>
        <dbReference type="Pfam" id="PF03364"/>
    </source>
</evidence>